<protein>
    <submittedName>
        <fullName evidence="2">DUF2834 domain-containing protein</fullName>
    </submittedName>
</protein>
<keyword evidence="1" id="KW-0812">Transmembrane</keyword>
<gene>
    <name evidence="2" type="ORF">CS062_04915</name>
</gene>
<dbReference type="AlphaFoldDB" id="A0A2G9CCW5"/>
<organism evidence="2 3">
    <name type="scientific">Roseateles chitinivorans</name>
    <dbReference type="NCBI Taxonomy" id="2917965"/>
    <lineage>
        <taxon>Bacteria</taxon>
        <taxon>Pseudomonadati</taxon>
        <taxon>Pseudomonadota</taxon>
        <taxon>Betaproteobacteria</taxon>
        <taxon>Burkholderiales</taxon>
        <taxon>Sphaerotilaceae</taxon>
        <taxon>Roseateles</taxon>
    </lineage>
</organism>
<evidence type="ECO:0000313" key="3">
    <source>
        <dbReference type="Proteomes" id="UP000231501"/>
    </source>
</evidence>
<dbReference type="Pfam" id="PF11196">
    <property type="entry name" value="DUF2834"/>
    <property type="match status" value="1"/>
</dbReference>
<sequence length="111" mass="12066">MLKISLALVLAVFGAYSMHVVLELGYVGLWLSLFERPGSRQAVADLMIACLLLLGFLWRDARQQGRRFWPYAVITLAAGSVGPLLYLLLAPKASTLPAHRADGLQASPSKS</sequence>
<name>A0A2G9CCW5_9BURK</name>
<evidence type="ECO:0000256" key="1">
    <source>
        <dbReference type="SAM" id="Phobius"/>
    </source>
</evidence>
<proteinExistence type="predicted"/>
<keyword evidence="1" id="KW-1133">Transmembrane helix</keyword>
<dbReference type="RefSeq" id="WP_099860344.1">
    <property type="nucleotide sequence ID" value="NZ_PEOG01000011.1"/>
</dbReference>
<keyword evidence="3" id="KW-1185">Reference proteome</keyword>
<evidence type="ECO:0000313" key="2">
    <source>
        <dbReference type="EMBL" id="PIM54253.1"/>
    </source>
</evidence>
<dbReference type="OrthoDB" id="572911at2"/>
<feature type="transmembrane region" description="Helical" evidence="1">
    <location>
        <begin position="41"/>
        <end position="58"/>
    </location>
</feature>
<reference evidence="2 3" key="1">
    <citation type="submission" date="2017-11" db="EMBL/GenBank/DDBJ databases">
        <title>Draft genome sequence of Mitsuaria sp. HWN-4.</title>
        <authorList>
            <person name="Gundlapally S.R."/>
        </authorList>
    </citation>
    <scope>NUCLEOTIDE SEQUENCE [LARGE SCALE GENOMIC DNA]</scope>
    <source>
        <strain evidence="2 3">HWN-4</strain>
    </source>
</reference>
<dbReference type="InterPro" id="IPR021362">
    <property type="entry name" value="DUF2834"/>
</dbReference>
<dbReference type="EMBL" id="PEOG01000011">
    <property type="protein sequence ID" value="PIM54253.1"/>
    <property type="molecule type" value="Genomic_DNA"/>
</dbReference>
<accession>A0A2G9CCW5</accession>
<feature type="transmembrane region" description="Helical" evidence="1">
    <location>
        <begin position="70"/>
        <end position="89"/>
    </location>
</feature>
<keyword evidence="1" id="KW-0472">Membrane</keyword>
<comment type="caution">
    <text evidence="2">The sequence shown here is derived from an EMBL/GenBank/DDBJ whole genome shotgun (WGS) entry which is preliminary data.</text>
</comment>
<dbReference type="Proteomes" id="UP000231501">
    <property type="component" value="Unassembled WGS sequence"/>
</dbReference>